<keyword evidence="2" id="KW-1185">Reference proteome</keyword>
<evidence type="ECO:0000313" key="2">
    <source>
        <dbReference type="Proteomes" id="UP000577697"/>
    </source>
</evidence>
<protein>
    <recommendedName>
        <fullName evidence="3">Transposase</fullName>
    </recommendedName>
</protein>
<evidence type="ECO:0008006" key="3">
    <source>
        <dbReference type="Google" id="ProtNLM"/>
    </source>
</evidence>
<dbReference type="EMBL" id="JACICB010000008">
    <property type="protein sequence ID" value="MBB3706144.1"/>
    <property type="molecule type" value="Genomic_DNA"/>
</dbReference>
<comment type="caution">
    <text evidence="1">The sequence shown here is derived from an EMBL/GenBank/DDBJ whole genome shotgun (WGS) entry which is preliminary data.</text>
</comment>
<organism evidence="1 2">
    <name type="scientific">Aminobacter aminovorans</name>
    <name type="common">Chelatobacter heintzii</name>
    <dbReference type="NCBI Taxonomy" id="83263"/>
    <lineage>
        <taxon>Bacteria</taxon>
        <taxon>Pseudomonadati</taxon>
        <taxon>Pseudomonadota</taxon>
        <taxon>Alphaproteobacteria</taxon>
        <taxon>Hyphomicrobiales</taxon>
        <taxon>Phyllobacteriaceae</taxon>
        <taxon>Aminobacter</taxon>
    </lineage>
</organism>
<sequence>MVIATDTADIFLVVIIDRRAKRVLGHRLLDLLVKYGLASRH</sequence>
<accession>A0ABR6H6J2</accession>
<name>A0ABR6H6J2_AMIAI</name>
<dbReference type="Proteomes" id="UP000577697">
    <property type="component" value="Unassembled WGS sequence"/>
</dbReference>
<gene>
    <name evidence="1" type="ORF">FHS67_002464</name>
</gene>
<evidence type="ECO:0000313" key="1">
    <source>
        <dbReference type="EMBL" id="MBB3706144.1"/>
    </source>
</evidence>
<proteinExistence type="predicted"/>
<reference evidence="1 2" key="1">
    <citation type="submission" date="2020-08" db="EMBL/GenBank/DDBJ databases">
        <title>Genomic Encyclopedia of Type Strains, Phase IV (KMG-IV): sequencing the most valuable type-strain genomes for metagenomic binning, comparative biology and taxonomic classification.</title>
        <authorList>
            <person name="Goeker M."/>
        </authorList>
    </citation>
    <scope>NUCLEOTIDE SEQUENCE [LARGE SCALE GENOMIC DNA]</scope>
    <source>
        <strain evidence="1 2">DSM 10368</strain>
    </source>
</reference>